<dbReference type="RefSeq" id="WP_036777896.1">
    <property type="nucleotide sequence ID" value="NZ_CAWLTM010000095.1"/>
</dbReference>
<dbReference type="GO" id="GO:0016020">
    <property type="term" value="C:membrane"/>
    <property type="evidence" value="ECO:0007669"/>
    <property type="project" value="TreeGrafter"/>
</dbReference>
<dbReference type="InterPro" id="IPR050266">
    <property type="entry name" value="AB_hydrolase_sf"/>
</dbReference>
<dbReference type="InterPro" id="IPR000073">
    <property type="entry name" value="AB_hydrolase_1"/>
</dbReference>
<dbReference type="SUPFAM" id="SSF53474">
    <property type="entry name" value="alpha/beta-Hydrolases"/>
    <property type="match status" value="1"/>
</dbReference>
<comment type="caution">
    <text evidence="3">The sequence shown here is derived from an EMBL/GenBank/DDBJ whole genome shotgun (WGS) entry which is preliminary data.</text>
</comment>
<evidence type="ECO:0000259" key="2">
    <source>
        <dbReference type="Pfam" id="PF00561"/>
    </source>
</evidence>
<dbReference type="Proteomes" id="UP000023464">
    <property type="component" value="Unassembled WGS sequence"/>
</dbReference>
<dbReference type="PATRIC" id="fig|1393736.3.peg.1738"/>
<name>A0A022PME8_9GAMM</name>
<dbReference type="PANTHER" id="PTHR43798">
    <property type="entry name" value="MONOACYLGLYCEROL LIPASE"/>
    <property type="match status" value="1"/>
</dbReference>
<evidence type="ECO:0000256" key="1">
    <source>
        <dbReference type="ARBA" id="ARBA00022801"/>
    </source>
</evidence>
<proteinExistence type="predicted"/>
<sequence>MLTYNKALEFFGRDFNFPHTIKGLPEKLSDLRDLEIGFFKTSDEVSLSFWKAGKGETLIFIPGWSSHGAEYINIIYLLSKKYEVYVLDQRNHGLSQKVNYGNRISRFSADLHEFIVAVNIKKAYFCGWSMGCSVLWSYIDLFGLEVIKKIALIDEPPSIYCHTDWSEEERIKAGAFTSSPEALIDVYSGKTPGNKMFFNSDILKYYTTEGAPAFFNSQAFANEFVPQSIDDLKSVLFEHILNDWRDVISHKITVPTLIFSGENSDWIESQQWISSTVPKGEIIIYGREEHGDHFLAFKDPLRFSKDLSAFFY</sequence>
<dbReference type="PANTHER" id="PTHR43798:SF31">
    <property type="entry name" value="AB HYDROLASE SUPERFAMILY PROTEIN YCLE"/>
    <property type="match status" value="1"/>
</dbReference>
<keyword evidence="3" id="KW-0808">Transferase</keyword>
<dbReference type="EMBL" id="JFGV01000020">
    <property type="protein sequence ID" value="EYU15720.1"/>
    <property type="molecule type" value="Genomic_DNA"/>
</dbReference>
<accession>A0A022PME8</accession>
<dbReference type="GO" id="GO:0016787">
    <property type="term" value="F:hydrolase activity"/>
    <property type="evidence" value="ECO:0007669"/>
    <property type="project" value="UniProtKB-KW"/>
</dbReference>
<dbReference type="InterPro" id="IPR029058">
    <property type="entry name" value="AB_hydrolase_fold"/>
</dbReference>
<protein>
    <submittedName>
        <fullName evidence="3">Putative hydrolase or acyltransferase of alpha/beta superfamily</fullName>
    </submittedName>
</protein>
<organism evidence="3 4">
    <name type="scientific">Photorhabdus aegyptia</name>
    <dbReference type="NCBI Taxonomy" id="2805098"/>
    <lineage>
        <taxon>Bacteria</taxon>
        <taxon>Pseudomonadati</taxon>
        <taxon>Pseudomonadota</taxon>
        <taxon>Gammaproteobacteria</taxon>
        <taxon>Enterobacterales</taxon>
        <taxon>Morganellaceae</taxon>
        <taxon>Photorhabdus</taxon>
    </lineage>
</organism>
<dbReference type="GO" id="GO:0016746">
    <property type="term" value="F:acyltransferase activity"/>
    <property type="evidence" value="ECO:0007669"/>
    <property type="project" value="UniProtKB-KW"/>
</dbReference>
<evidence type="ECO:0000313" key="3">
    <source>
        <dbReference type="EMBL" id="EYU15720.1"/>
    </source>
</evidence>
<dbReference type="Pfam" id="PF00561">
    <property type="entry name" value="Abhydrolase_1"/>
    <property type="match status" value="1"/>
</dbReference>
<keyword evidence="1 3" id="KW-0378">Hydrolase</keyword>
<gene>
    <name evidence="3" type="ORF">BA1DRAFT_01725</name>
</gene>
<dbReference type="AlphaFoldDB" id="A0A022PME8"/>
<keyword evidence="4" id="KW-1185">Reference proteome</keyword>
<feature type="domain" description="AB hydrolase-1" evidence="2">
    <location>
        <begin position="57"/>
        <end position="159"/>
    </location>
</feature>
<keyword evidence="3" id="KW-0012">Acyltransferase</keyword>
<reference evidence="3 4" key="1">
    <citation type="submission" date="2014-03" db="EMBL/GenBank/DDBJ databases">
        <title>Draft Genome of Photorhabdus luminescens BA1, an Egyptian Isolate.</title>
        <authorList>
            <person name="Ghazal S."/>
            <person name="Hurst S.G.IV."/>
            <person name="Morris K."/>
            <person name="Thomas K."/>
            <person name="Tisa L.S."/>
        </authorList>
    </citation>
    <scope>NUCLEOTIDE SEQUENCE [LARGE SCALE GENOMIC DNA]</scope>
    <source>
        <strain evidence="3 4">BA1</strain>
    </source>
</reference>
<dbReference type="Gene3D" id="3.40.50.1820">
    <property type="entry name" value="alpha/beta hydrolase"/>
    <property type="match status" value="1"/>
</dbReference>
<evidence type="ECO:0000313" key="4">
    <source>
        <dbReference type="Proteomes" id="UP000023464"/>
    </source>
</evidence>